<feature type="region of interest" description="Disordered" evidence="1">
    <location>
        <begin position="325"/>
        <end position="349"/>
    </location>
</feature>
<proteinExistence type="predicted"/>
<organism evidence="3 4">
    <name type="scientific">Abeliophyllum distichum</name>
    <dbReference type="NCBI Taxonomy" id="126358"/>
    <lineage>
        <taxon>Eukaryota</taxon>
        <taxon>Viridiplantae</taxon>
        <taxon>Streptophyta</taxon>
        <taxon>Embryophyta</taxon>
        <taxon>Tracheophyta</taxon>
        <taxon>Spermatophyta</taxon>
        <taxon>Magnoliopsida</taxon>
        <taxon>eudicotyledons</taxon>
        <taxon>Gunneridae</taxon>
        <taxon>Pentapetalae</taxon>
        <taxon>asterids</taxon>
        <taxon>lamiids</taxon>
        <taxon>Lamiales</taxon>
        <taxon>Oleaceae</taxon>
        <taxon>Forsythieae</taxon>
        <taxon>Abeliophyllum</taxon>
    </lineage>
</organism>
<evidence type="ECO:0000313" key="3">
    <source>
        <dbReference type="EMBL" id="KAL2503647.1"/>
    </source>
</evidence>
<dbReference type="PROSITE" id="PS00636">
    <property type="entry name" value="DNAJ_1"/>
    <property type="match status" value="1"/>
</dbReference>
<dbReference type="PRINTS" id="PR00625">
    <property type="entry name" value="JDOMAIN"/>
</dbReference>
<evidence type="ECO:0000259" key="2">
    <source>
        <dbReference type="PROSITE" id="PS50076"/>
    </source>
</evidence>
<dbReference type="InterPro" id="IPR052423">
    <property type="entry name" value="EMIR"/>
</dbReference>
<protein>
    <submittedName>
        <fullName evidence="3">DNAJ heat shock N-terminal domain-containing protein</fullName>
    </submittedName>
</protein>
<dbReference type="Pfam" id="PF00226">
    <property type="entry name" value="DnaJ"/>
    <property type="match status" value="1"/>
</dbReference>
<dbReference type="InterPro" id="IPR001623">
    <property type="entry name" value="DnaJ_domain"/>
</dbReference>
<dbReference type="EMBL" id="JBFOLK010000006">
    <property type="protein sequence ID" value="KAL2503647.1"/>
    <property type="molecule type" value="Genomic_DNA"/>
</dbReference>
<feature type="domain" description="J" evidence="2">
    <location>
        <begin position="6"/>
        <end position="71"/>
    </location>
</feature>
<dbReference type="CDD" id="cd06257">
    <property type="entry name" value="DnaJ"/>
    <property type="match status" value="1"/>
</dbReference>
<evidence type="ECO:0000256" key="1">
    <source>
        <dbReference type="SAM" id="MobiDB-lite"/>
    </source>
</evidence>
<keyword evidence="3" id="KW-0346">Stress response</keyword>
<dbReference type="AlphaFoldDB" id="A0ABD1SV69"/>
<dbReference type="Gene3D" id="1.10.287.110">
    <property type="entry name" value="DnaJ domain"/>
    <property type="match status" value="1"/>
</dbReference>
<evidence type="ECO:0000313" key="4">
    <source>
        <dbReference type="Proteomes" id="UP001604336"/>
    </source>
</evidence>
<feature type="compositionally biased region" description="Acidic residues" evidence="1">
    <location>
        <begin position="329"/>
        <end position="343"/>
    </location>
</feature>
<dbReference type="InterPro" id="IPR036869">
    <property type="entry name" value="J_dom_sf"/>
</dbReference>
<gene>
    <name evidence="3" type="ORF">Adt_19268</name>
</gene>
<comment type="caution">
    <text evidence="3">The sequence shown here is derived from an EMBL/GenBank/DDBJ whole genome shotgun (WGS) entry which is preliminary data.</text>
</comment>
<dbReference type="InterPro" id="IPR026894">
    <property type="entry name" value="DnaJ_X"/>
</dbReference>
<dbReference type="SMART" id="SM00271">
    <property type="entry name" value="DnaJ"/>
    <property type="match status" value="1"/>
</dbReference>
<dbReference type="PANTHER" id="PTHR44094:SF14">
    <property type="entry name" value="DNAJ HEAT SHOCK N-TERMINAL DOMAIN-CONTAINING PROTEIN"/>
    <property type="match status" value="1"/>
</dbReference>
<keyword evidence="4" id="KW-1185">Reference proteome</keyword>
<accession>A0ABD1SV69</accession>
<name>A0ABD1SV69_9LAMI</name>
<dbReference type="PANTHER" id="PTHR44094">
    <property type="entry name" value="DNAJ HEAT SHOCK N-TERMINAL DOMAIN-CONTAINING PROTEIN"/>
    <property type="match status" value="1"/>
</dbReference>
<dbReference type="Proteomes" id="UP001604336">
    <property type="component" value="Unassembled WGS sequence"/>
</dbReference>
<reference evidence="4" key="1">
    <citation type="submission" date="2024-07" db="EMBL/GenBank/DDBJ databases">
        <title>Two chromosome-level genome assemblies of Korean endemic species Abeliophyllum distichum and Forsythia ovata (Oleaceae).</title>
        <authorList>
            <person name="Jang H."/>
        </authorList>
    </citation>
    <scope>NUCLEOTIDE SEQUENCE [LARGE SCALE GENOMIC DNA]</scope>
</reference>
<sequence length="383" mass="43768">MVKETEYYDILGVGSSASEEEIRKAYYLKARQVHPDKNPNDPQAAERFQELGEAYQVLSDPVQRDAYDRNGKHCISKETMLDPTTVFALLFGSELFEDYIGHLAVASMASTELAVESDNPEKVHDRLKAVQREREEKLARKLKDFLYQYIRGDKEGFLKHAGAEAERLSHATFGADILHTIGYIYTRQAAQQLGKRAIYLGVPFLAEWVRNKGHFWKSQLTAAKGAFQLLQLQEDVRRQFKMDGSGPENDVESHLRLNKDTLMNSLWKLNVVDIEVTLLHVCQMVLQENNARKEELKMRAVALRILGKVFQCEKYTQHVGTSKKKNVLEDSDESSDDSSDEEDTPRTLNYRAPLVTQGIGRLFRCLCNPAFDVDDEEIVYKGR</sequence>
<dbReference type="SUPFAM" id="SSF46565">
    <property type="entry name" value="Chaperone J-domain"/>
    <property type="match status" value="1"/>
</dbReference>
<dbReference type="PROSITE" id="PS50076">
    <property type="entry name" value="DNAJ_2"/>
    <property type="match status" value="1"/>
</dbReference>
<dbReference type="InterPro" id="IPR018253">
    <property type="entry name" value="DnaJ_domain_CS"/>
</dbReference>
<dbReference type="Pfam" id="PF14308">
    <property type="entry name" value="DnaJ-X"/>
    <property type="match status" value="1"/>
</dbReference>